<keyword evidence="3" id="KW-1185">Reference proteome</keyword>
<dbReference type="RefSeq" id="WP_327100603.1">
    <property type="nucleotide sequence ID" value="NZ_CP109149.1"/>
</dbReference>
<proteinExistence type="predicted"/>
<dbReference type="InterPro" id="IPR029058">
    <property type="entry name" value="AB_hydrolase_fold"/>
</dbReference>
<sequence>MTITESDFSLLTDDDPIPVVTEVDGIPMSGLLAEAPTPRAVLLALHGGATTSAYFDCPDHPRLSLLRLAAAAGYTVLALDRPGYGSSHTHADELADPQRRVDLMYAAAERHLGSRPRGAGTFLLAHSAGSELALRMAADERGRELLGLELAGTGLEHQQEAYDILWGPDPQGRRRMRRDGVPGGVTELLWYPARLYPPELVGGARIGSYGPRYEGNSVEDWPTVTFPTLAAEVRIPVRFTVGDHERVWRNDAEALAEVANRFTAAPRVVLNVQPNSGHNLSMGHTAAAYHLGLLAFVEEAAVARSTGEFHGPAIQFNGTTREVN</sequence>
<feature type="domain" description="AB hydrolase-1" evidence="1">
    <location>
        <begin position="43"/>
        <end position="283"/>
    </location>
</feature>
<protein>
    <submittedName>
        <fullName evidence="2">Alpha/beta hydrolase</fullName>
    </submittedName>
</protein>
<dbReference type="Pfam" id="PF12697">
    <property type="entry name" value="Abhydrolase_6"/>
    <property type="match status" value="1"/>
</dbReference>
<accession>A0ABZ1YW77</accession>
<dbReference type="SUPFAM" id="SSF53474">
    <property type="entry name" value="alpha/beta-Hydrolases"/>
    <property type="match status" value="1"/>
</dbReference>
<dbReference type="EMBL" id="CP109441">
    <property type="protein sequence ID" value="WUV47537.1"/>
    <property type="molecule type" value="Genomic_DNA"/>
</dbReference>
<evidence type="ECO:0000259" key="1">
    <source>
        <dbReference type="Pfam" id="PF12697"/>
    </source>
</evidence>
<keyword evidence="2" id="KW-0378">Hydrolase</keyword>
<evidence type="ECO:0000313" key="3">
    <source>
        <dbReference type="Proteomes" id="UP001432062"/>
    </source>
</evidence>
<organism evidence="2 3">
    <name type="scientific">Nocardia vinacea</name>
    <dbReference type="NCBI Taxonomy" id="96468"/>
    <lineage>
        <taxon>Bacteria</taxon>
        <taxon>Bacillati</taxon>
        <taxon>Actinomycetota</taxon>
        <taxon>Actinomycetes</taxon>
        <taxon>Mycobacteriales</taxon>
        <taxon>Nocardiaceae</taxon>
        <taxon>Nocardia</taxon>
    </lineage>
</organism>
<reference evidence="2" key="1">
    <citation type="submission" date="2022-10" db="EMBL/GenBank/DDBJ databases">
        <title>The complete genomes of actinobacterial strains from the NBC collection.</title>
        <authorList>
            <person name="Joergensen T.S."/>
            <person name="Alvarez Arevalo M."/>
            <person name="Sterndorff E.B."/>
            <person name="Faurdal D."/>
            <person name="Vuksanovic O."/>
            <person name="Mourched A.-S."/>
            <person name="Charusanti P."/>
            <person name="Shaw S."/>
            <person name="Blin K."/>
            <person name="Weber T."/>
        </authorList>
    </citation>
    <scope>NUCLEOTIDE SEQUENCE</scope>
    <source>
        <strain evidence="2">NBC_01482</strain>
    </source>
</reference>
<evidence type="ECO:0000313" key="2">
    <source>
        <dbReference type="EMBL" id="WUV47537.1"/>
    </source>
</evidence>
<dbReference type="InterPro" id="IPR000073">
    <property type="entry name" value="AB_hydrolase_1"/>
</dbReference>
<dbReference type="Proteomes" id="UP001432062">
    <property type="component" value="Chromosome"/>
</dbReference>
<dbReference type="Gene3D" id="3.40.50.1820">
    <property type="entry name" value="alpha/beta hydrolase"/>
    <property type="match status" value="1"/>
</dbReference>
<gene>
    <name evidence="2" type="ORF">OG563_04660</name>
</gene>
<dbReference type="GO" id="GO:0016787">
    <property type="term" value="F:hydrolase activity"/>
    <property type="evidence" value="ECO:0007669"/>
    <property type="project" value="UniProtKB-KW"/>
</dbReference>
<name>A0ABZ1YW77_9NOCA</name>